<reference evidence="1 2" key="1">
    <citation type="submission" date="2019-07" db="EMBL/GenBank/DDBJ databases">
        <title>Whole genome shotgun sequence of Kocuria flava NBRC 107626.</title>
        <authorList>
            <person name="Hosoyama A."/>
            <person name="Uohara A."/>
            <person name="Ohji S."/>
            <person name="Ichikawa N."/>
        </authorList>
    </citation>
    <scope>NUCLEOTIDE SEQUENCE [LARGE SCALE GENOMIC DNA]</scope>
    <source>
        <strain evidence="1 2">NBRC 107626</strain>
    </source>
</reference>
<organism evidence="1 2">
    <name type="scientific">Kocuria flava</name>
    <dbReference type="NCBI Taxonomy" id="446860"/>
    <lineage>
        <taxon>Bacteria</taxon>
        <taxon>Bacillati</taxon>
        <taxon>Actinomycetota</taxon>
        <taxon>Actinomycetes</taxon>
        <taxon>Micrococcales</taxon>
        <taxon>Micrococcaceae</taxon>
        <taxon>Kocuria</taxon>
    </lineage>
</organism>
<name>A0ABQ0X6W0_9MICC</name>
<accession>A0ABQ0X6W0</accession>
<protein>
    <submittedName>
        <fullName evidence="1">Uncharacterized protein</fullName>
    </submittedName>
</protein>
<evidence type="ECO:0000313" key="1">
    <source>
        <dbReference type="EMBL" id="GEO93363.1"/>
    </source>
</evidence>
<dbReference type="Proteomes" id="UP000321155">
    <property type="component" value="Unassembled WGS sequence"/>
</dbReference>
<sequence length="124" mass="13912">MADLFDFNHGGATHPGARAIIHPGAASDVHVMWYSMVAQNDKHITLDDGYTYDKRTGAVRGPAERPGPQNRLAVTEGSAMFDAWSDIAVVPRRRRPYSMPTQSRGWAHPYERAVTALLRLLRRR</sequence>
<comment type="caution">
    <text evidence="1">The sequence shown here is derived from an EMBL/GenBank/DDBJ whole genome shotgun (WGS) entry which is preliminary data.</text>
</comment>
<gene>
    <name evidence="1" type="ORF">KFL01_26690</name>
</gene>
<dbReference type="RefSeq" id="WP_147050666.1">
    <property type="nucleotide sequence ID" value="NZ_BJZR01000108.1"/>
</dbReference>
<evidence type="ECO:0000313" key="2">
    <source>
        <dbReference type="Proteomes" id="UP000321155"/>
    </source>
</evidence>
<dbReference type="EMBL" id="BJZR01000108">
    <property type="protein sequence ID" value="GEO93363.1"/>
    <property type="molecule type" value="Genomic_DNA"/>
</dbReference>
<proteinExistence type="predicted"/>
<keyword evidence="2" id="KW-1185">Reference proteome</keyword>